<organism evidence="3 4">
    <name type="scientific">Paracoccus aminophilus JCM 7686</name>
    <dbReference type="NCBI Taxonomy" id="1367847"/>
    <lineage>
        <taxon>Bacteria</taxon>
        <taxon>Pseudomonadati</taxon>
        <taxon>Pseudomonadota</taxon>
        <taxon>Alphaproteobacteria</taxon>
        <taxon>Rhodobacterales</taxon>
        <taxon>Paracoccaceae</taxon>
        <taxon>Paracoccus</taxon>
    </lineage>
</organism>
<name>S5YS64_PARAH</name>
<feature type="compositionally biased region" description="Low complexity" evidence="1">
    <location>
        <begin position="248"/>
        <end position="257"/>
    </location>
</feature>
<sequence>MIMRKTAAFLLLTLAVTGGPVWSETADEKLWTCKTSLSGAVTEINYLKDEGYQKNVGSMEARFARFGKVTCPGYVTLREILRRNEIKDEANYCLLWDQKNDTYVGAQLGPRKSNAICGKTFCTRVNSAKAAALQGGKAAVTSGFEEVTQSPGQAIIGVATGDLKGTIEGAGAVAAGLASSPAAAGAVLVGAAATGGALWYCSGGPDDRAADALPEAKPYVPSEEDTPLGMHTPGADPADEVVWSSTLPDAPKAATPATPAPAPATAPETAPASDATPATAPAPDPAKP</sequence>
<evidence type="ECO:0000256" key="2">
    <source>
        <dbReference type="SAM" id="SignalP"/>
    </source>
</evidence>
<dbReference type="AlphaFoldDB" id="S5YS64"/>
<evidence type="ECO:0000313" key="4">
    <source>
        <dbReference type="Proteomes" id="UP000015480"/>
    </source>
</evidence>
<feature type="region of interest" description="Disordered" evidence="1">
    <location>
        <begin position="218"/>
        <end position="288"/>
    </location>
</feature>
<dbReference type="HOGENOM" id="CLU_965932_0_0_5"/>
<accession>S5YS64</accession>
<feature type="compositionally biased region" description="Low complexity" evidence="1">
    <location>
        <begin position="265"/>
        <end position="279"/>
    </location>
</feature>
<feature type="signal peptide" evidence="2">
    <location>
        <begin position="1"/>
        <end position="23"/>
    </location>
</feature>
<keyword evidence="4" id="KW-1185">Reference proteome</keyword>
<evidence type="ECO:0000313" key="3">
    <source>
        <dbReference type="EMBL" id="AGT08046.1"/>
    </source>
</evidence>
<dbReference type="PATRIC" id="fig|1367847.3.peg.899"/>
<proteinExistence type="predicted"/>
<dbReference type="EMBL" id="CP006650">
    <property type="protein sequence ID" value="AGT08046.1"/>
    <property type="molecule type" value="Genomic_DNA"/>
</dbReference>
<protein>
    <submittedName>
        <fullName evidence="3">Uncharacterized protein</fullName>
    </submittedName>
</protein>
<gene>
    <name evidence="3" type="ORF">JCM7686_0937</name>
</gene>
<reference evidence="3 4" key="1">
    <citation type="journal article" date="2014" name="BMC Genomics">
        <title>Architecture and functions of a multipartite genome of the methylotrophic bacterium Paracoccus aminophilus JCM 7686, containing primary and secondary chromids.</title>
        <authorList>
            <person name="Dziewit L."/>
            <person name="Czarnecki J."/>
            <person name="Wibberg D."/>
            <person name="Radlinska M."/>
            <person name="Mrozek P."/>
            <person name="Szymczak M."/>
            <person name="Schluter A."/>
            <person name="Puhler A."/>
            <person name="Bartosik D."/>
        </authorList>
    </citation>
    <scope>NUCLEOTIDE SEQUENCE [LARGE SCALE GENOMIC DNA]</scope>
    <source>
        <strain evidence="3">JCM 7686</strain>
    </source>
</reference>
<evidence type="ECO:0000256" key="1">
    <source>
        <dbReference type="SAM" id="MobiDB-lite"/>
    </source>
</evidence>
<dbReference type="eggNOG" id="ENOG5032QZK">
    <property type="taxonomic scope" value="Bacteria"/>
</dbReference>
<dbReference type="KEGG" id="pami:JCM7686_0937"/>
<keyword evidence="2" id="KW-0732">Signal</keyword>
<feature type="chain" id="PRO_5004545009" evidence="2">
    <location>
        <begin position="24"/>
        <end position="288"/>
    </location>
</feature>
<dbReference type="Proteomes" id="UP000015480">
    <property type="component" value="Chromosome"/>
</dbReference>